<dbReference type="InParanoid" id="A0A0R0KU72"/>
<reference evidence="1" key="3">
    <citation type="submission" date="2018-07" db="EMBL/GenBank/DDBJ databases">
        <title>WGS assembly of Glycine max.</title>
        <authorList>
            <person name="Schmutz J."/>
            <person name="Cannon S."/>
            <person name="Schlueter J."/>
            <person name="Ma J."/>
            <person name="Mitros T."/>
            <person name="Nelson W."/>
            <person name="Hyten D."/>
            <person name="Song Q."/>
            <person name="Thelen J."/>
            <person name="Cheng J."/>
            <person name="Xu D."/>
            <person name="Hellsten U."/>
            <person name="May G."/>
            <person name="Yu Y."/>
            <person name="Sakurai T."/>
            <person name="Umezawa T."/>
            <person name="Bhattacharyya M."/>
            <person name="Sandhu D."/>
            <person name="Valliyodan B."/>
            <person name="Lindquist E."/>
            <person name="Peto M."/>
            <person name="Grant D."/>
            <person name="Shu S."/>
            <person name="Goodstein D."/>
            <person name="Barry K."/>
            <person name="Futrell-Griggs M."/>
            <person name="Abernathy B."/>
            <person name="Du J."/>
            <person name="Tian Z."/>
            <person name="Zhu L."/>
            <person name="Gill N."/>
            <person name="Joshi T."/>
            <person name="Libault M."/>
            <person name="Sethuraman A."/>
            <person name="Zhang X."/>
            <person name="Shinozaki K."/>
            <person name="Nguyen H."/>
            <person name="Wing R."/>
            <person name="Cregan P."/>
            <person name="Specht J."/>
            <person name="Grimwood J."/>
            <person name="Rokhsar D."/>
            <person name="Stacey G."/>
            <person name="Shoemaker R."/>
            <person name="Jackson S."/>
        </authorList>
    </citation>
    <scope>NUCLEOTIDE SEQUENCE</scope>
    <source>
        <tissue evidence="1">Callus</tissue>
    </source>
</reference>
<dbReference type="OrthoDB" id="1426641at2759"/>
<evidence type="ECO:0000313" key="1">
    <source>
        <dbReference type="EMBL" id="KRH70382.1"/>
    </source>
</evidence>
<keyword evidence="3" id="KW-1185">Reference proteome</keyword>
<dbReference type="EnsemblPlants" id="KRH70382">
    <property type="protein sequence ID" value="KRH70382"/>
    <property type="gene ID" value="GLYMA_02G087300"/>
</dbReference>
<protein>
    <submittedName>
        <fullName evidence="1 2">Uncharacterized protein</fullName>
    </submittedName>
</protein>
<organism evidence="1">
    <name type="scientific">Glycine max</name>
    <name type="common">Soybean</name>
    <name type="synonym">Glycine hispida</name>
    <dbReference type="NCBI Taxonomy" id="3847"/>
    <lineage>
        <taxon>Eukaryota</taxon>
        <taxon>Viridiplantae</taxon>
        <taxon>Streptophyta</taxon>
        <taxon>Embryophyta</taxon>
        <taxon>Tracheophyta</taxon>
        <taxon>Spermatophyta</taxon>
        <taxon>Magnoliopsida</taxon>
        <taxon>eudicotyledons</taxon>
        <taxon>Gunneridae</taxon>
        <taxon>Pentapetalae</taxon>
        <taxon>rosids</taxon>
        <taxon>fabids</taxon>
        <taxon>Fabales</taxon>
        <taxon>Fabaceae</taxon>
        <taxon>Papilionoideae</taxon>
        <taxon>50 kb inversion clade</taxon>
        <taxon>NPAAA clade</taxon>
        <taxon>indigoferoid/millettioid clade</taxon>
        <taxon>Phaseoleae</taxon>
        <taxon>Glycine</taxon>
        <taxon>Glycine subgen. Soja</taxon>
    </lineage>
</organism>
<dbReference type="Gramene" id="KRH70382">
    <property type="protein sequence ID" value="KRH70382"/>
    <property type="gene ID" value="GLYMA_02G087300"/>
</dbReference>
<sequence>MWMDVRRHVNVEFANFSNGREGFYDVYSLRDRGILDAKYWWLVHDAHAPILQKIALKLLGQTCSSS</sequence>
<name>A0A0R0KU72_SOYBN</name>
<reference evidence="1 2" key="1">
    <citation type="journal article" date="2010" name="Nature">
        <title>Genome sequence of the palaeopolyploid soybean.</title>
        <authorList>
            <person name="Schmutz J."/>
            <person name="Cannon S.B."/>
            <person name="Schlueter J."/>
            <person name="Ma J."/>
            <person name="Mitros T."/>
            <person name="Nelson W."/>
            <person name="Hyten D.L."/>
            <person name="Song Q."/>
            <person name="Thelen J.J."/>
            <person name="Cheng J."/>
            <person name="Xu D."/>
            <person name="Hellsten U."/>
            <person name="May G.D."/>
            <person name="Yu Y."/>
            <person name="Sakurai T."/>
            <person name="Umezawa T."/>
            <person name="Bhattacharyya M.K."/>
            <person name="Sandhu D."/>
            <person name="Valliyodan B."/>
            <person name="Lindquist E."/>
            <person name="Peto M."/>
            <person name="Grant D."/>
            <person name="Shu S."/>
            <person name="Goodstein D."/>
            <person name="Barry K."/>
            <person name="Futrell-Griggs M."/>
            <person name="Abernathy B."/>
            <person name="Du J."/>
            <person name="Tian Z."/>
            <person name="Zhu L."/>
            <person name="Gill N."/>
            <person name="Joshi T."/>
            <person name="Libault M."/>
            <person name="Sethuraman A."/>
            <person name="Zhang X.-C."/>
            <person name="Shinozaki K."/>
            <person name="Nguyen H.T."/>
            <person name="Wing R.A."/>
            <person name="Cregan P."/>
            <person name="Specht J."/>
            <person name="Grimwood J."/>
            <person name="Rokhsar D."/>
            <person name="Stacey G."/>
            <person name="Shoemaker R.C."/>
            <person name="Jackson S.A."/>
        </authorList>
    </citation>
    <scope>NUCLEOTIDE SEQUENCE [LARGE SCALE GENOMIC DNA]</scope>
    <source>
        <strain evidence="2">cv. Williams 82</strain>
        <tissue evidence="1">Callus</tissue>
    </source>
</reference>
<proteinExistence type="predicted"/>
<evidence type="ECO:0000313" key="2">
    <source>
        <dbReference type="EnsemblPlants" id="KRH70382"/>
    </source>
</evidence>
<dbReference type="Proteomes" id="UP000008827">
    <property type="component" value="Chromosome 2"/>
</dbReference>
<reference evidence="2" key="2">
    <citation type="submission" date="2018-02" db="UniProtKB">
        <authorList>
            <consortium name="EnsemblPlants"/>
        </authorList>
    </citation>
    <scope>IDENTIFICATION</scope>
    <source>
        <strain evidence="2">Williams 82</strain>
    </source>
</reference>
<gene>
    <name evidence="1" type="ORF">GLYMA_02G087300</name>
</gene>
<evidence type="ECO:0000313" key="3">
    <source>
        <dbReference type="Proteomes" id="UP000008827"/>
    </source>
</evidence>
<accession>A0A0R0KU72</accession>
<dbReference type="AlphaFoldDB" id="A0A0R0KU72"/>
<dbReference type="EMBL" id="CM000835">
    <property type="protein sequence ID" value="KRH70382.1"/>
    <property type="molecule type" value="Genomic_DNA"/>
</dbReference>